<accession>A0ABQ5A6I1</accession>
<evidence type="ECO:0000256" key="1">
    <source>
        <dbReference type="SAM" id="MobiDB-lite"/>
    </source>
</evidence>
<keyword evidence="3" id="KW-1185">Reference proteome</keyword>
<comment type="caution">
    <text evidence="2">The sequence shown here is derived from an EMBL/GenBank/DDBJ whole genome shotgun (WGS) entry which is preliminary data.</text>
</comment>
<organism evidence="2 3">
    <name type="scientific">Tanacetum coccineum</name>
    <dbReference type="NCBI Taxonomy" id="301880"/>
    <lineage>
        <taxon>Eukaryota</taxon>
        <taxon>Viridiplantae</taxon>
        <taxon>Streptophyta</taxon>
        <taxon>Embryophyta</taxon>
        <taxon>Tracheophyta</taxon>
        <taxon>Spermatophyta</taxon>
        <taxon>Magnoliopsida</taxon>
        <taxon>eudicotyledons</taxon>
        <taxon>Gunneridae</taxon>
        <taxon>Pentapetalae</taxon>
        <taxon>asterids</taxon>
        <taxon>campanulids</taxon>
        <taxon>Asterales</taxon>
        <taxon>Asteraceae</taxon>
        <taxon>Asteroideae</taxon>
        <taxon>Anthemideae</taxon>
        <taxon>Anthemidinae</taxon>
        <taxon>Tanacetum</taxon>
    </lineage>
</organism>
<sequence>MDPENYVEGCSMQRPPLMKADDGGSENKDDEGDTFLLKDDEKNKLGKNNEAKKTLYNALPHKEYERGFMCRTAKEVWHTLISTHQGNSQVKDCKIDRLTQQHEKFSISNEETIDSSFTRFNAIVTSLKYLDQDYSNKNHVRKFLRPLSLKWKAKVTTTEEAKRFGNTSS</sequence>
<name>A0ABQ5A6I1_9ASTR</name>
<evidence type="ECO:0008006" key="4">
    <source>
        <dbReference type="Google" id="ProtNLM"/>
    </source>
</evidence>
<dbReference type="PANTHER" id="PTHR34676">
    <property type="entry name" value="DUF4219 DOMAIN-CONTAINING PROTEIN-RELATED"/>
    <property type="match status" value="1"/>
</dbReference>
<dbReference type="Proteomes" id="UP001151760">
    <property type="component" value="Unassembled WGS sequence"/>
</dbReference>
<evidence type="ECO:0000313" key="3">
    <source>
        <dbReference type="Proteomes" id="UP001151760"/>
    </source>
</evidence>
<protein>
    <recommendedName>
        <fullName evidence="4">UBN2 domain-containing protein</fullName>
    </recommendedName>
</protein>
<gene>
    <name evidence="2" type="ORF">Tco_0819092</name>
</gene>
<reference evidence="2" key="1">
    <citation type="journal article" date="2022" name="Int. J. Mol. Sci.">
        <title>Draft Genome of Tanacetum Coccineum: Genomic Comparison of Closely Related Tanacetum-Family Plants.</title>
        <authorList>
            <person name="Yamashiro T."/>
            <person name="Shiraishi A."/>
            <person name="Nakayama K."/>
            <person name="Satake H."/>
        </authorList>
    </citation>
    <scope>NUCLEOTIDE SEQUENCE</scope>
</reference>
<dbReference type="PANTHER" id="PTHR34676:SF8">
    <property type="entry name" value="TRANSMEMBRANE PROTEIN"/>
    <property type="match status" value="1"/>
</dbReference>
<reference evidence="2" key="2">
    <citation type="submission" date="2022-01" db="EMBL/GenBank/DDBJ databases">
        <authorList>
            <person name="Yamashiro T."/>
            <person name="Shiraishi A."/>
            <person name="Satake H."/>
            <person name="Nakayama K."/>
        </authorList>
    </citation>
    <scope>NUCLEOTIDE SEQUENCE</scope>
</reference>
<evidence type="ECO:0000313" key="2">
    <source>
        <dbReference type="EMBL" id="GJS97922.1"/>
    </source>
</evidence>
<feature type="region of interest" description="Disordered" evidence="1">
    <location>
        <begin position="1"/>
        <end position="42"/>
    </location>
</feature>
<proteinExistence type="predicted"/>
<dbReference type="Pfam" id="PF14223">
    <property type="entry name" value="Retrotran_gag_2"/>
    <property type="match status" value="1"/>
</dbReference>
<dbReference type="EMBL" id="BQNB010012001">
    <property type="protein sequence ID" value="GJS97922.1"/>
    <property type="molecule type" value="Genomic_DNA"/>
</dbReference>